<dbReference type="InterPro" id="IPR050463">
    <property type="entry name" value="Gfo/Idh/MocA_oxidrdct_glycsds"/>
</dbReference>
<protein>
    <submittedName>
        <fullName evidence="3">Putative dehydrogenase</fullName>
    </submittedName>
</protein>
<dbReference type="OrthoDB" id="3815872at2"/>
<evidence type="ECO:0000313" key="3">
    <source>
        <dbReference type="EMBL" id="REF37866.1"/>
    </source>
</evidence>
<reference evidence="3 4" key="1">
    <citation type="submission" date="2018-08" db="EMBL/GenBank/DDBJ databases">
        <title>Sequencing the genomes of 1000 actinobacteria strains.</title>
        <authorList>
            <person name="Klenk H.-P."/>
        </authorList>
    </citation>
    <scope>NUCLEOTIDE SEQUENCE [LARGE SCALE GENOMIC DNA]</scope>
    <source>
        <strain evidence="3 4">DSM 22891</strain>
    </source>
</reference>
<dbReference type="Gene3D" id="3.30.360.10">
    <property type="entry name" value="Dihydrodipicolinate Reductase, domain 2"/>
    <property type="match status" value="1"/>
</dbReference>
<dbReference type="GO" id="GO:0016491">
    <property type="term" value="F:oxidoreductase activity"/>
    <property type="evidence" value="ECO:0007669"/>
    <property type="project" value="UniProtKB-KW"/>
</dbReference>
<dbReference type="Gene3D" id="3.40.50.720">
    <property type="entry name" value="NAD(P)-binding Rossmann-like Domain"/>
    <property type="match status" value="1"/>
</dbReference>
<feature type="domain" description="Gfo/Idh/MocA-like oxidoreductase N-terminal" evidence="2">
    <location>
        <begin position="5"/>
        <end position="115"/>
    </location>
</feature>
<name>A0A3D9V995_THECX</name>
<dbReference type="GO" id="GO:0000166">
    <property type="term" value="F:nucleotide binding"/>
    <property type="evidence" value="ECO:0007669"/>
    <property type="project" value="InterPro"/>
</dbReference>
<evidence type="ECO:0000313" key="4">
    <source>
        <dbReference type="Proteomes" id="UP000256485"/>
    </source>
</evidence>
<organism evidence="3 4">
    <name type="scientific">Thermasporomyces composti</name>
    <dbReference type="NCBI Taxonomy" id="696763"/>
    <lineage>
        <taxon>Bacteria</taxon>
        <taxon>Bacillati</taxon>
        <taxon>Actinomycetota</taxon>
        <taxon>Actinomycetes</taxon>
        <taxon>Propionibacteriales</taxon>
        <taxon>Nocardioidaceae</taxon>
        <taxon>Thermasporomyces</taxon>
    </lineage>
</organism>
<dbReference type="AlphaFoldDB" id="A0A3D9V995"/>
<comment type="caution">
    <text evidence="3">The sequence shown here is derived from an EMBL/GenBank/DDBJ whole genome shotgun (WGS) entry which is preliminary data.</text>
</comment>
<dbReference type="RefSeq" id="WP_115851255.1">
    <property type="nucleotide sequence ID" value="NZ_QTUC01000001.1"/>
</dbReference>
<dbReference type="PANTHER" id="PTHR43818">
    <property type="entry name" value="BCDNA.GH03377"/>
    <property type="match status" value="1"/>
</dbReference>
<dbReference type="InterPro" id="IPR000683">
    <property type="entry name" value="Gfo/Idh/MocA-like_OxRdtase_N"/>
</dbReference>
<dbReference type="InterPro" id="IPR036291">
    <property type="entry name" value="NAD(P)-bd_dom_sf"/>
</dbReference>
<dbReference type="SUPFAM" id="SSF51735">
    <property type="entry name" value="NAD(P)-binding Rossmann-fold domains"/>
    <property type="match status" value="1"/>
</dbReference>
<dbReference type="PANTHER" id="PTHR43818:SF11">
    <property type="entry name" value="BCDNA.GH03377"/>
    <property type="match status" value="1"/>
</dbReference>
<dbReference type="EMBL" id="QTUC01000001">
    <property type="protein sequence ID" value="REF37866.1"/>
    <property type="molecule type" value="Genomic_DNA"/>
</dbReference>
<accession>A0A3D9V995</accession>
<keyword evidence="1" id="KW-0560">Oxidoreductase</keyword>
<dbReference type="Proteomes" id="UP000256485">
    <property type="component" value="Unassembled WGS sequence"/>
</dbReference>
<evidence type="ECO:0000259" key="2">
    <source>
        <dbReference type="Pfam" id="PF01408"/>
    </source>
</evidence>
<keyword evidence="4" id="KW-1185">Reference proteome</keyword>
<gene>
    <name evidence="3" type="ORF">DFJ64_3327</name>
</gene>
<dbReference type="Pfam" id="PF01408">
    <property type="entry name" value="GFO_IDH_MocA"/>
    <property type="match status" value="1"/>
</dbReference>
<evidence type="ECO:0000256" key="1">
    <source>
        <dbReference type="ARBA" id="ARBA00023002"/>
    </source>
</evidence>
<sequence length="293" mass="31379">MTVAIGLVGAGGRAARVHAPTMAASPDVRFAGVWSRTFGPAERLASQYGVPVFERYDDLLDTCEAVAFAVPPAAQVDLAVTAAQRGLAVLLEKPLAVDLAGAKELASEVERSNVVSLLALTWRYAPAVRRFLDRVVPRTHPIGATARARSSLLTEGTPARTWWVERSVLFDQGPEIVDVLDAALGRIRTVRGHGDRLGWIGLLLEHEGGRFSEVSLSAHAGVQPRRAEVEIVGSNGVADIDCAAAVGPDAYTTMYAEFVSAIRDGAPVTVDARRGCRLHEVLDRVETDLLRSL</sequence>
<proteinExistence type="predicted"/>